<dbReference type="EMBL" id="BMES01000001">
    <property type="protein sequence ID" value="GGH12340.1"/>
    <property type="molecule type" value="Genomic_DNA"/>
</dbReference>
<sequence length="85" mass="8847">MKGIRMLVASVALAVFSTGASAQRVMKYEPPQGELRGGQFVYVDNGKCPKGQILKVTAGVRVGRMVSGGGGVPREKVCVARPSGV</sequence>
<keyword evidence="3" id="KW-1185">Reference proteome</keyword>
<feature type="chain" id="PRO_5036880226" description="Secreted protein" evidence="1">
    <location>
        <begin position="23"/>
        <end position="85"/>
    </location>
</feature>
<dbReference type="Pfam" id="PF20477">
    <property type="entry name" value="DUF6719"/>
    <property type="match status" value="1"/>
</dbReference>
<reference evidence="2" key="2">
    <citation type="submission" date="2020-09" db="EMBL/GenBank/DDBJ databases">
        <authorList>
            <person name="Sun Q."/>
            <person name="Zhou Y."/>
        </authorList>
    </citation>
    <scope>NUCLEOTIDE SEQUENCE</scope>
    <source>
        <strain evidence="2">CGMCC 1.12214</strain>
    </source>
</reference>
<comment type="caution">
    <text evidence="2">The sequence shown here is derived from an EMBL/GenBank/DDBJ whole genome shotgun (WGS) entry which is preliminary data.</text>
</comment>
<name>A0A917MG19_9HYPH</name>
<proteinExistence type="predicted"/>
<feature type="signal peptide" evidence="1">
    <location>
        <begin position="1"/>
        <end position="22"/>
    </location>
</feature>
<reference evidence="2" key="1">
    <citation type="journal article" date="2014" name="Int. J. Syst. Evol. Microbiol.">
        <title>Complete genome sequence of Corynebacterium casei LMG S-19264T (=DSM 44701T), isolated from a smear-ripened cheese.</title>
        <authorList>
            <consortium name="US DOE Joint Genome Institute (JGI-PGF)"/>
            <person name="Walter F."/>
            <person name="Albersmeier A."/>
            <person name="Kalinowski J."/>
            <person name="Ruckert C."/>
        </authorList>
    </citation>
    <scope>NUCLEOTIDE SEQUENCE</scope>
    <source>
        <strain evidence="2">CGMCC 1.12214</strain>
    </source>
</reference>
<gene>
    <name evidence="2" type="ORF">GCM10007036_10080</name>
</gene>
<dbReference type="Proteomes" id="UP000603912">
    <property type="component" value="Unassembled WGS sequence"/>
</dbReference>
<evidence type="ECO:0000313" key="2">
    <source>
        <dbReference type="EMBL" id="GGH12340.1"/>
    </source>
</evidence>
<evidence type="ECO:0008006" key="4">
    <source>
        <dbReference type="Google" id="ProtNLM"/>
    </source>
</evidence>
<dbReference type="InterPro" id="IPR046565">
    <property type="entry name" value="DUF6719"/>
</dbReference>
<dbReference type="RefSeq" id="WP_188516596.1">
    <property type="nucleotide sequence ID" value="NZ_BMES01000001.1"/>
</dbReference>
<protein>
    <recommendedName>
        <fullName evidence="4">Secreted protein</fullName>
    </recommendedName>
</protein>
<keyword evidence="1" id="KW-0732">Signal</keyword>
<accession>A0A917MG19</accession>
<dbReference type="AlphaFoldDB" id="A0A917MG19"/>
<organism evidence="2 3">
    <name type="scientific">Alsobacter metallidurans</name>
    <dbReference type="NCBI Taxonomy" id="340221"/>
    <lineage>
        <taxon>Bacteria</taxon>
        <taxon>Pseudomonadati</taxon>
        <taxon>Pseudomonadota</taxon>
        <taxon>Alphaproteobacteria</taxon>
        <taxon>Hyphomicrobiales</taxon>
        <taxon>Alsobacteraceae</taxon>
        <taxon>Alsobacter</taxon>
    </lineage>
</organism>
<evidence type="ECO:0000256" key="1">
    <source>
        <dbReference type="SAM" id="SignalP"/>
    </source>
</evidence>
<evidence type="ECO:0000313" key="3">
    <source>
        <dbReference type="Proteomes" id="UP000603912"/>
    </source>
</evidence>